<dbReference type="KEGG" id="sgrg:L0C25_15155"/>
<keyword evidence="15" id="KW-1185">Reference proteome</keyword>
<sequence>MSDVRGWQRRLSPLLDPAITLAVLIVSMVPLLQGYEDSDDPVPGWAYVLVLALCLPLLVRRRWPLAVVIWCGSLTVVYGVSSLPDPNVPYAGLVAVYTVTAHTDRVLAIVTAVVSAFSITLSMVIDWSHVDAEDLTVNYLIFATAWLLGDGARRRRDRAAELEQRAADLERTRAAQALAAAEAERNRIARDMHDVVAHHLSMMVVQAEAGPVAIEGDPRRAEEAFDAISSAGKEALVEMRRLLGVLKSEEAAPLAPQRGVASIEQLVDRVRAAGIDVRVRCHVGDEPIPTAVDVSAYRIAQEALTNSVRHGHPDRVDVTVERGDGALTIEVVDDGIGGVAEPGGHGLIAMRERVGLVGGQVEAGPCADGGWSVRATMPLDAGEPR</sequence>
<dbReference type="Pfam" id="PF07730">
    <property type="entry name" value="HisKA_3"/>
    <property type="match status" value="1"/>
</dbReference>
<dbReference type="SUPFAM" id="SSF55874">
    <property type="entry name" value="ATPase domain of HSP90 chaperone/DNA topoisomerase II/histidine kinase"/>
    <property type="match status" value="1"/>
</dbReference>
<dbReference type="CDD" id="cd16917">
    <property type="entry name" value="HATPase_UhpB-NarQ-NarX-like"/>
    <property type="match status" value="1"/>
</dbReference>
<dbReference type="EC" id="2.7.13.3" evidence="2"/>
<dbReference type="PANTHER" id="PTHR24421:SF10">
    <property type="entry name" value="NITRATE_NITRITE SENSOR PROTEIN NARQ"/>
    <property type="match status" value="1"/>
</dbReference>
<evidence type="ECO:0000256" key="9">
    <source>
        <dbReference type="SAM" id="Coils"/>
    </source>
</evidence>
<dbReference type="Gene3D" id="1.20.5.1930">
    <property type="match status" value="1"/>
</dbReference>
<dbReference type="InterPro" id="IPR055558">
    <property type="entry name" value="DUF7134"/>
</dbReference>
<dbReference type="GO" id="GO:0005524">
    <property type="term" value="F:ATP binding"/>
    <property type="evidence" value="ECO:0007669"/>
    <property type="project" value="UniProtKB-KW"/>
</dbReference>
<evidence type="ECO:0000256" key="6">
    <source>
        <dbReference type="ARBA" id="ARBA00022777"/>
    </source>
</evidence>
<evidence type="ECO:0000259" key="12">
    <source>
        <dbReference type="Pfam" id="PF07730"/>
    </source>
</evidence>
<organism evidence="14 15">
    <name type="scientific">Solicola gregarius</name>
    <dbReference type="NCBI Taxonomy" id="2908642"/>
    <lineage>
        <taxon>Bacteria</taxon>
        <taxon>Bacillati</taxon>
        <taxon>Actinomycetota</taxon>
        <taxon>Actinomycetes</taxon>
        <taxon>Propionibacteriales</taxon>
        <taxon>Nocardioidaceae</taxon>
        <taxon>Solicola</taxon>
    </lineage>
</organism>
<evidence type="ECO:0000256" key="3">
    <source>
        <dbReference type="ARBA" id="ARBA00022553"/>
    </source>
</evidence>
<dbReference type="AlphaFoldDB" id="A0AA46TEH9"/>
<dbReference type="GO" id="GO:0016020">
    <property type="term" value="C:membrane"/>
    <property type="evidence" value="ECO:0007669"/>
    <property type="project" value="InterPro"/>
</dbReference>
<evidence type="ECO:0000256" key="7">
    <source>
        <dbReference type="ARBA" id="ARBA00022840"/>
    </source>
</evidence>
<feature type="transmembrane region" description="Helical" evidence="10">
    <location>
        <begin position="12"/>
        <end position="32"/>
    </location>
</feature>
<reference evidence="14" key="1">
    <citation type="submission" date="2022-01" db="EMBL/GenBank/DDBJ databases">
        <title>Nocardioidaceae gen. sp. A5X3R13.</title>
        <authorList>
            <person name="Lopez Marin M.A."/>
            <person name="Uhlik O."/>
        </authorList>
    </citation>
    <scope>NUCLEOTIDE SEQUENCE</scope>
    <source>
        <strain evidence="14">A5X3R13</strain>
    </source>
</reference>
<evidence type="ECO:0000256" key="5">
    <source>
        <dbReference type="ARBA" id="ARBA00022741"/>
    </source>
</evidence>
<dbReference type="InterPro" id="IPR050482">
    <property type="entry name" value="Sensor_HK_TwoCompSys"/>
</dbReference>
<dbReference type="RefSeq" id="WP_271632519.1">
    <property type="nucleotide sequence ID" value="NZ_CP094970.1"/>
</dbReference>
<gene>
    <name evidence="14" type="ORF">L0C25_15155</name>
</gene>
<dbReference type="Proteomes" id="UP001164390">
    <property type="component" value="Chromosome"/>
</dbReference>
<keyword evidence="10" id="KW-0472">Membrane</keyword>
<keyword evidence="9" id="KW-0175">Coiled coil</keyword>
<keyword evidence="8" id="KW-0902">Two-component regulatory system</keyword>
<feature type="domain" description="Histidine kinase/HSP90-like ATPase" evidence="11">
    <location>
        <begin position="295"/>
        <end position="380"/>
    </location>
</feature>
<evidence type="ECO:0000256" key="8">
    <source>
        <dbReference type="ARBA" id="ARBA00023012"/>
    </source>
</evidence>
<dbReference type="Pfam" id="PF02518">
    <property type="entry name" value="HATPase_c"/>
    <property type="match status" value="1"/>
</dbReference>
<dbReference type="InterPro" id="IPR011712">
    <property type="entry name" value="Sig_transdc_His_kin_sub3_dim/P"/>
</dbReference>
<feature type="domain" description="DUF7134" evidence="13">
    <location>
        <begin position="5"/>
        <end position="156"/>
    </location>
</feature>
<comment type="catalytic activity">
    <reaction evidence="1">
        <text>ATP + protein L-histidine = ADP + protein N-phospho-L-histidine.</text>
        <dbReference type="EC" id="2.7.13.3"/>
    </reaction>
</comment>
<evidence type="ECO:0000259" key="11">
    <source>
        <dbReference type="Pfam" id="PF02518"/>
    </source>
</evidence>
<dbReference type="PANTHER" id="PTHR24421">
    <property type="entry name" value="NITRATE/NITRITE SENSOR PROTEIN NARX-RELATED"/>
    <property type="match status" value="1"/>
</dbReference>
<keyword evidence="5" id="KW-0547">Nucleotide-binding</keyword>
<proteinExistence type="predicted"/>
<evidence type="ECO:0000313" key="15">
    <source>
        <dbReference type="Proteomes" id="UP001164390"/>
    </source>
</evidence>
<evidence type="ECO:0000256" key="10">
    <source>
        <dbReference type="SAM" id="Phobius"/>
    </source>
</evidence>
<dbReference type="InterPro" id="IPR003594">
    <property type="entry name" value="HATPase_dom"/>
</dbReference>
<feature type="transmembrane region" description="Helical" evidence="10">
    <location>
        <begin position="44"/>
        <end position="59"/>
    </location>
</feature>
<evidence type="ECO:0000256" key="2">
    <source>
        <dbReference type="ARBA" id="ARBA00012438"/>
    </source>
</evidence>
<dbReference type="InterPro" id="IPR036890">
    <property type="entry name" value="HATPase_C_sf"/>
</dbReference>
<evidence type="ECO:0000256" key="4">
    <source>
        <dbReference type="ARBA" id="ARBA00022679"/>
    </source>
</evidence>
<evidence type="ECO:0000259" key="13">
    <source>
        <dbReference type="Pfam" id="PF23539"/>
    </source>
</evidence>
<feature type="transmembrane region" description="Helical" evidence="10">
    <location>
        <begin position="106"/>
        <end position="125"/>
    </location>
</feature>
<dbReference type="Gene3D" id="3.30.565.10">
    <property type="entry name" value="Histidine kinase-like ATPase, C-terminal domain"/>
    <property type="match status" value="1"/>
</dbReference>
<keyword evidence="10" id="KW-0812">Transmembrane</keyword>
<accession>A0AA46TEH9</accession>
<keyword evidence="6 14" id="KW-0418">Kinase</keyword>
<keyword evidence="10" id="KW-1133">Transmembrane helix</keyword>
<dbReference type="EMBL" id="CP094970">
    <property type="protein sequence ID" value="UYM03877.1"/>
    <property type="molecule type" value="Genomic_DNA"/>
</dbReference>
<name>A0AA46TEH9_9ACTN</name>
<keyword evidence="3" id="KW-0597">Phosphoprotein</keyword>
<dbReference type="GO" id="GO:0000155">
    <property type="term" value="F:phosphorelay sensor kinase activity"/>
    <property type="evidence" value="ECO:0007669"/>
    <property type="project" value="InterPro"/>
</dbReference>
<feature type="coiled-coil region" evidence="9">
    <location>
        <begin position="152"/>
        <end position="186"/>
    </location>
</feature>
<evidence type="ECO:0000313" key="14">
    <source>
        <dbReference type="EMBL" id="UYM03877.1"/>
    </source>
</evidence>
<protein>
    <recommendedName>
        <fullName evidence="2">histidine kinase</fullName>
        <ecNumber evidence="2">2.7.13.3</ecNumber>
    </recommendedName>
</protein>
<dbReference type="Pfam" id="PF23539">
    <property type="entry name" value="DUF7134"/>
    <property type="match status" value="1"/>
</dbReference>
<keyword evidence="4" id="KW-0808">Transferase</keyword>
<evidence type="ECO:0000256" key="1">
    <source>
        <dbReference type="ARBA" id="ARBA00000085"/>
    </source>
</evidence>
<feature type="domain" description="Signal transduction histidine kinase subgroup 3 dimerisation and phosphoacceptor" evidence="12">
    <location>
        <begin position="184"/>
        <end position="249"/>
    </location>
</feature>
<dbReference type="GO" id="GO:0046983">
    <property type="term" value="F:protein dimerization activity"/>
    <property type="evidence" value="ECO:0007669"/>
    <property type="project" value="InterPro"/>
</dbReference>
<keyword evidence="7" id="KW-0067">ATP-binding</keyword>